<accession>A0A0L8BZ76</accession>
<protein>
    <submittedName>
        <fullName evidence="2">Membrane protein</fullName>
    </submittedName>
</protein>
<evidence type="ECO:0000313" key="3">
    <source>
        <dbReference type="Proteomes" id="UP000037425"/>
    </source>
</evidence>
<evidence type="ECO:0000256" key="1">
    <source>
        <dbReference type="SAM" id="Phobius"/>
    </source>
</evidence>
<evidence type="ECO:0000313" key="2">
    <source>
        <dbReference type="EMBL" id="KOF19865.1"/>
    </source>
</evidence>
<organism evidence="2 3">
    <name type="scientific">Ensifer adhaerens</name>
    <name type="common">Sinorhizobium morelense</name>
    <dbReference type="NCBI Taxonomy" id="106592"/>
    <lineage>
        <taxon>Bacteria</taxon>
        <taxon>Pseudomonadati</taxon>
        <taxon>Pseudomonadota</taxon>
        <taxon>Alphaproteobacteria</taxon>
        <taxon>Hyphomicrobiales</taxon>
        <taxon>Rhizobiaceae</taxon>
        <taxon>Sinorhizobium/Ensifer group</taxon>
        <taxon>Ensifer</taxon>
    </lineage>
</organism>
<dbReference type="PATRIC" id="fig|106592.7.peg.5692"/>
<reference evidence="3" key="1">
    <citation type="submission" date="2015-07" db="EMBL/GenBank/DDBJ databases">
        <title>Whole genome sequence of an Ensifer adhaerens strain isolated from a cave pool in the Wind Cave National Park.</title>
        <authorList>
            <person name="Eng W.W.H."/>
            <person name="Gan H.M."/>
            <person name="Barton H.A."/>
            <person name="Savka M.A."/>
        </authorList>
    </citation>
    <scope>NUCLEOTIDE SEQUENCE [LARGE SCALE GENOMIC DNA]</scope>
    <source>
        <strain evidence="3">SD006</strain>
    </source>
</reference>
<dbReference type="Proteomes" id="UP000037425">
    <property type="component" value="Unassembled WGS sequence"/>
</dbReference>
<keyword evidence="1" id="KW-0812">Transmembrane</keyword>
<comment type="caution">
    <text evidence="2">The sequence shown here is derived from an EMBL/GenBank/DDBJ whole genome shotgun (WGS) entry which is preliminary data.</text>
</comment>
<proteinExistence type="predicted"/>
<dbReference type="EMBL" id="LGAP01000004">
    <property type="protein sequence ID" value="KOF19865.1"/>
    <property type="molecule type" value="Genomic_DNA"/>
</dbReference>
<keyword evidence="1" id="KW-0472">Membrane</keyword>
<dbReference type="AlphaFoldDB" id="A0A0L8BZ76"/>
<keyword evidence="1" id="KW-1133">Transmembrane helix</keyword>
<name>A0A0L8BZ76_ENSAD</name>
<gene>
    <name evidence="2" type="ORF">AC244_10865</name>
</gene>
<sequence>MYRYMMKELLVIVAGLSVCAFVILFFLVSAAHGV</sequence>
<feature type="transmembrane region" description="Helical" evidence="1">
    <location>
        <begin position="9"/>
        <end position="31"/>
    </location>
</feature>